<evidence type="ECO:0000256" key="6">
    <source>
        <dbReference type="SAM" id="Phobius"/>
    </source>
</evidence>
<dbReference type="PANTHER" id="PTHR35007">
    <property type="entry name" value="INTEGRAL MEMBRANE PROTEIN-RELATED"/>
    <property type="match status" value="1"/>
</dbReference>
<keyword evidence="2" id="KW-1003">Cell membrane</keyword>
<proteinExistence type="predicted"/>
<keyword evidence="3 6" id="KW-0812">Transmembrane</keyword>
<dbReference type="EMBL" id="VTOX01000002">
    <property type="protein sequence ID" value="NKE66045.1"/>
    <property type="molecule type" value="Genomic_DNA"/>
</dbReference>
<evidence type="ECO:0000256" key="1">
    <source>
        <dbReference type="ARBA" id="ARBA00004651"/>
    </source>
</evidence>
<evidence type="ECO:0000259" key="7">
    <source>
        <dbReference type="Pfam" id="PF00482"/>
    </source>
</evidence>
<organism evidence="8 9">
    <name type="scientific">Ramlibacter lithotrophicus</name>
    <dbReference type="NCBI Taxonomy" id="2606681"/>
    <lineage>
        <taxon>Bacteria</taxon>
        <taxon>Pseudomonadati</taxon>
        <taxon>Pseudomonadota</taxon>
        <taxon>Betaproteobacteria</taxon>
        <taxon>Burkholderiales</taxon>
        <taxon>Comamonadaceae</taxon>
        <taxon>Ramlibacter</taxon>
    </lineage>
</organism>
<evidence type="ECO:0000313" key="9">
    <source>
        <dbReference type="Proteomes" id="UP000521868"/>
    </source>
</evidence>
<feature type="transmembrane region" description="Helical" evidence="6">
    <location>
        <begin position="99"/>
        <end position="118"/>
    </location>
</feature>
<dbReference type="GO" id="GO:0005886">
    <property type="term" value="C:plasma membrane"/>
    <property type="evidence" value="ECO:0007669"/>
    <property type="project" value="UniProtKB-SubCell"/>
</dbReference>
<evidence type="ECO:0000256" key="2">
    <source>
        <dbReference type="ARBA" id="ARBA00022475"/>
    </source>
</evidence>
<evidence type="ECO:0000256" key="5">
    <source>
        <dbReference type="ARBA" id="ARBA00023136"/>
    </source>
</evidence>
<comment type="subcellular location">
    <subcellularLocation>
        <location evidence="1">Cell membrane</location>
        <topology evidence="1">Multi-pass membrane protein</topology>
    </subcellularLocation>
</comment>
<keyword evidence="4 6" id="KW-1133">Transmembrane helix</keyword>
<dbReference type="Pfam" id="PF00482">
    <property type="entry name" value="T2SSF"/>
    <property type="match status" value="1"/>
</dbReference>
<feature type="transmembrane region" description="Helical" evidence="6">
    <location>
        <begin position="124"/>
        <end position="144"/>
    </location>
</feature>
<keyword evidence="9" id="KW-1185">Reference proteome</keyword>
<gene>
    <name evidence="8" type="ORF">RAMLITH_09455</name>
</gene>
<feature type="transmembrane region" description="Helical" evidence="6">
    <location>
        <begin position="302"/>
        <end position="322"/>
    </location>
</feature>
<feature type="domain" description="Type II secretion system protein GspF" evidence="7">
    <location>
        <begin position="163"/>
        <end position="287"/>
    </location>
</feature>
<feature type="transmembrane region" description="Helical" evidence="6">
    <location>
        <begin position="271"/>
        <end position="290"/>
    </location>
</feature>
<evidence type="ECO:0000313" key="8">
    <source>
        <dbReference type="EMBL" id="NKE66045.1"/>
    </source>
</evidence>
<dbReference type="PANTHER" id="PTHR35007:SF1">
    <property type="entry name" value="PILUS ASSEMBLY PROTEIN"/>
    <property type="match status" value="1"/>
</dbReference>
<comment type="caution">
    <text evidence="8">The sequence shown here is derived from an EMBL/GenBank/DDBJ whole genome shotgun (WGS) entry which is preliminary data.</text>
</comment>
<dbReference type="RefSeq" id="WP_168107113.1">
    <property type="nucleotide sequence ID" value="NZ_VTOX01000002.1"/>
</dbReference>
<dbReference type="InterPro" id="IPR042094">
    <property type="entry name" value="T2SS_GspF_sf"/>
</dbReference>
<evidence type="ECO:0000256" key="3">
    <source>
        <dbReference type="ARBA" id="ARBA00022692"/>
    </source>
</evidence>
<feature type="transmembrane region" description="Helical" evidence="6">
    <location>
        <begin position="12"/>
        <end position="32"/>
    </location>
</feature>
<evidence type="ECO:0000256" key="4">
    <source>
        <dbReference type="ARBA" id="ARBA00022989"/>
    </source>
</evidence>
<name>A0A7X6DF67_9BURK</name>
<sequence>MLQSLLVNDFLVVSMLVFVAVMLLLESGYLAWRSSRGPAARKLHHRLEAASTRRAAMQQAHLLKQPLAGDMAPLERRLQALPRAHWLDRAMQQSGLGWSLTRLLVQSAAMALAGWLAATTALHQPLLVGLGAAAAMGALPLLYVNWRRDKRLKKIEAQLPEALDLVTRALRAGHAFGAGLKMAGDELAEPVSGELRAVHEEVNFGVSMEQALTHLSERVPLTDIRYFVVAVLIQRDSGGNLTEILGNLSRLLRERAKLIAKVRVLSSEGRLSAWVLAAMPFGLAAILNLMNPEFMSLMWTDPLGITMIKYLLAMMLLGGLVLRKIVRIRY</sequence>
<reference evidence="8 9" key="1">
    <citation type="journal article" date="2020" name="Nature">
        <title>Bacterial chemolithoautotrophy via manganese oxidation.</title>
        <authorList>
            <person name="Yu H."/>
            <person name="Leadbetter J.R."/>
        </authorList>
    </citation>
    <scope>NUCLEOTIDE SEQUENCE [LARGE SCALE GENOMIC DNA]</scope>
    <source>
        <strain evidence="8 9">RBP-1</strain>
    </source>
</reference>
<protein>
    <submittedName>
        <fullName evidence="8">Type II secretion system F family protein</fullName>
    </submittedName>
</protein>
<keyword evidence="5 6" id="KW-0472">Membrane</keyword>
<dbReference type="AlphaFoldDB" id="A0A7X6DF67"/>
<dbReference type="Proteomes" id="UP000521868">
    <property type="component" value="Unassembled WGS sequence"/>
</dbReference>
<accession>A0A7X6DF67</accession>
<dbReference type="Gene3D" id="1.20.81.30">
    <property type="entry name" value="Type II secretion system (T2SS), domain F"/>
    <property type="match status" value="1"/>
</dbReference>
<dbReference type="InterPro" id="IPR018076">
    <property type="entry name" value="T2SS_GspF_dom"/>
</dbReference>